<comment type="subcellular location">
    <subcellularLocation>
        <location evidence="1">Cell membrane</location>
        <topology evidence="1">Peripheral membrane protein</topology>
        <orientation evidence="1">Cytoplasmic side</orientation>
    </subcellularLocation>
</comment>
<accession>A0A3P1T5W6</accession>
<comment type="similarity">
    <text evidence="1">Belongs to the UPF0161 family.</text>
</comment>
<evidence type="ECO:0000256" key="1">
    <source>
        <dbReference type="HAMAP-Rule" id="MF_00386"/>
    </source>
</evidence>
<keyword evidence="1" id="KW-1003">Cell membrane</keyword>
<dbReference type="EMBL" id="RQZG01000009">
    <property type="protein sequence ID" value="RRD04724.1"/>
    <property type="molecule type" value="Genomic_DNA"/>
</dbReference>
<dbReference type="AlphaFoldDB" id="A0A3P1T5W6"/>
<keyword evidence="1" id="KW-0472">Membrane</keyword>
<evidence type="ECO:0000256" key="2">
    <source>
        <dbReference type="SAM" id="MobiDB-lite"/>
    </source>
</evidence>
<proteinExistence type="inferred from homology"/>
<evidence type="ECO:0000313" key="4">
    <source>
        <dbReference type="Proteomes" id="UP000280819"/>
    </source>
</evidence>
<comment type="caution">
    <text evidence="3">The sequence shown here is derived from an EMBL/GenBank/DDBJ whole genome shotgun (WGS) entry which is preliminary data.</text>
</comment>
<gene>
    <name evidence="3" type="primary">yidD</name>
    <name evidence="3" type="ORF">EII34_09290</name>
</gene>
<dbReference type="InterPro" id="IPR002696">
    <property type="entry name" value="Membr_insert_effic_factor_YidD"/>
</dbReference>
<dbReference type="HAMAP" id="MF_00386">
    <property type="entry name" value="UPF0161_YidD"/>
    <property type="match status" value="1"/>
</dbReference>
<comment type="function">
    <text evidence="1">Could be involved in insertion of integral membrane proteins into the membrane.</text>
</comment>
<dbReference type="OrthoDB" id="9801753at2"/>
<name>A0A3P1T5W6_9ACTN</name>
<protein>
    <recommendedName>
        <fullName evidence="1">Putative membrane protein insertion efficiency factor</fullName>
    </recommendedName>
</protein>
<dbReference type="NCBIfam" id="TIGR00278">
    <property type="entry name" value="membrane protein insertion efficiency factor YidD"/>
    <property type="match status" value="1"/>
</dbReference>
<sequence>MLKHPMLWFIRGWRRFVSPLYGDVCKFHPTCSAYGERAVEFHGGIRGGWLTVRRITRCHPWSMGGVDYVPGTPEAQQWAEEEANDKTRDRSGQKVS</sequence>
<dbReference type="PANTHER" id="PTHR33383:SF1">
    <property type="entry name" value="MEMBRANE PROTEIN INSERTION EFFICIENCY FACTOR-RELATED"/>
    <property type="match status" value="1"/>
</dbReference>
<dbReference type="GO" id="GO:0005886">
    <property type="term" value="C:plasma membrane"/>
    <property type="evidence" value="ECO:0007669"/>
    <property type="project" value="UniProtKB-SubCell"/>
</dbReference>
<dbReference type="Proteomes" id="UP000280819">
    <property type="component" value="Unassembled WGS sequence"/>
</dbReference>
<feature type="region of interest" description="Disordered" evidence="2">
    <location>
        <begin position="74"/>
        <end position="96"/>
    </location>
</feature>
<feature type="compositionally biased region" description="Basic and acidic residues" evidence="2">
    <location>
        <begin position="84"/>
        <end position="96"/>
    </location>
</feature>
<dbReference type="PANTHER" id="PTHR33383">
    <property type="entry name" value="MEMBRANE PROTEIN INSERTION EFFICIENCY FACTOR-RELATED"/>
    <property type="match status" value="1"/>
</dbReference>
<dbReference type="SMART" id="SM01234">
    <property type="entry name" value="Haemolytic"/>
    <property type="match status" value="1"/>
</dbReference>
<evidence type="ECO:0000313" key="3">
    <source>
        <dbReference type="EMBL" id="RRD04724.1"/>
    </source>
</evidence>
<organism evidence="3 4">
    <name type="scientific">Arachnia propionica</name>
    <dbReference type="NCBI Taxonomy" id="1750"/>
    <lineage>
        <taxon>Bacteria</taxon>
        <taxon>Bacillati</taxon>
        <taxon>Actinomycetota</taxon>
        <taxon>Actinomycetes</taxon>
        <taxon>Propionibacteriales</taxon>
        <taxon>Propionibacteriaceae</taxon>
        <taxon>Arachnia</taxon>
    </lineage>
</organism>
<dbReference type="Pfam" id="PF01809">
    <property type="entry name" value="YidD"/>
    <property type="match status" value="1"/>
</dbReference>
<dbReference type="RefSeq" id="WP_124844876.1">
    <property type="nucleotide sequence ID" value="NZ_JAUNKP010000015.1"/>
</dbReference>
<reference evidence="3 4" key="1">
    <citation type="submission" date="2018-11" db="EMBL/GenBank/DDBJ databases">
        <title>Genomes From Bacteria Associated with the Canine Oral Cavity: a Test Case for Automated Genome-Based Taxonomic Assignment.</title>
        <authorList>
            <person name="Coil D.A."/>
            <person name="Jospin G."/>
            <person name="Darling A.E."/>
            <person name="Wallis C."/>
            <person name="Davis I.J."/>
            <person name="Harris S."/>
            <person name="Eisen J.A."/>
            <person name="Holcombe L.J."/>
            <person name="O'Flynn C."/>
        </authorList>
    </citation>
    <scope>NUCLEOTIDE SEQUENCE [LARGE SCALE GENOMIC DNA]</scope>
    <source>
        <strain evidence="3 4">OH887_COT-365</strain>
    </source>
</reference>